<evidence type="ECO:0000256" key="2">
    <source>
        <dbReference type="ARBA" id="ARBA00022840"/>
    </source>
</evidence>
<dbReference type="Gene3D" id="3.40.50.300">
    <property type="entry name" value="P-loop containing nucleotide triphosphate hydrolases"/>
    <property type="match status" value="1"/>
</dbReference>
<protein>
    <submittedName>
        <fullName evidence="4">ABC transporter ATP-binding protein</fullName>
    </submittedName>
</protein>
<feature type="domain" description="ABC transporter" evidence="3">
    <location>
        <begin position="3"/>
        <end position="235"/>
    </location>
</feature>
<proteinExistence type="predicted"/>
<dbReference type="Pfam" id="PF00005">
    <property type="entry name" value="ABC_tran"/>
    <property type="match status" value="1"/>
</dbReference>
<dbReference type="RefSeq" id="WP_232499990.1">
    <property type="nucleotide sequence ID" value="NZ_BAAANH010000003.1"/>
</dbReference>
<evidence type="ECO:0000313" key="4">
    <source>
        <dbReference type="EMBL" id="GAA1759632.1"/>
    </source>
</evidence>
<dbReference type="GO" id="GO:0005524">
    <property type="term" value="F:ATP binding"/>
    <property type="evidence" value="ECO:0007669"/>
    <property type="project" value="UniProtKB-KW"/>
</dbReference>
<comment type="caution">
    <text evidence="4">The sequence shown here is derived from an EMBL/GenBank/DDBJ whole genome shotgun (WGS) entry which is preliminary data.</text>
</comment>
<dbReference type="InterPro" id="IPR003593">
    <property type="entry name" value="AAA+_ATPase"/>
</dbReference>
<keyword evidence="1" id="KW-0547">Nucleotide-binding</keyword>
<dbReference type="PROSITE" id="PS50893">
    <property type="entry name" value="ABC_TRANSPORTER_2"/>
    <property type="match status" value="1"/>
</dbReference>
<evidence type="ECO:0000259" key="3">
    <source>
        <dbReference type="PROSITE" id="PS50893"/>
    </source>
</evidence>
<dbReference type="PROSITE" id="PS00211">
    <property type="entry name" value="ABC_TRANSPORTER_1"/>
    <property type="match status" value="1"/>
</dbReference>
<organism evidence="4 5">
    <name type="scientific">Agromyces humatus</name>
    <dbReference type="NCBI Taxonomy" id="279573"/>
    <lineage>
        <taxon>Bacteria</taxon>
        <taxon>Bacillati</taxon>
        <taxon>Actinomycetota</taxon>
        <taxon>Actinomycetes</taxon>
        <taxon>Micrococcales</taxon>
        <taxon>Microbacteriaceae</taxon>
        <taxon>Agromyces</taxon>
    </lineage>
</organism>
<reference evidence="4 5" key="1">
    <citation type="journal article" date="2019" name="Int. J. Syst. Evol. Microbiol.">
        <title>The Global Catalogue of Microorganisms (GCM) 10K type strain sequencing project: providing services to taxonomists for standard genome sequencing and annotation.</title>
        <authorList>
            <consortium name="The Broad Institute Genomics Platform"/>
            <consortium name="The Broad Institute Genome Sequencing Center for Infectious Disease"/>
            <person name="Wu L."/>
            <person name="Ma J."/>
        </authorList>
    </citation>
    <scope>NUCLEOTIDE SEQUENCE [LARGE SCALE GENOMIC DNA]</scope>
    <source>
        <strain evidence="4 5">JCM 14319</strain>
    </source>
</reference>
<evidence type="ECO:0000313" key="5">
    <source>
        <dbReference type="Proteomes" id="UP001500506"/>
    </source>
</evidence>
<dbReference type="InterPro" id="IPR017871">
    <property type="entry name" value="ABC_transporter-like_CS"/>
</dbReference>
<name>A0ABN2KNM6_9MICO</name>
<dbReference type="Proteomes" id="UP001500506">
    <property type="component" value="Unassembled WGS sequence"/>
</dbReference>
<dbReference type="PANTHER" id="PTHR42794">
    <property type="entry name" value="HEMIN IMPORT ATP-BINDING PROTEIN HMUV"/>
    <property type="match status" value="1"/>
</dbReference>
<accession>A0ABN2KNM6</accession>
<sequence>MRVDFDAVSVELGGREVLHRVSLSVESGHFVGLLGPNGSGKSTLLRTLYRVRTPAGGQVRLDEADVLRMRRRELARTVSVMLQETSSEFDLTVLEVVLLGRAPYHGSFGRDTAVDLRIAHDALRRVGSLDLVDRMVGELSGGQKQRVMLARALAQGGPVLVLDEPTNHLDIAHQLELMRIVGTLDCTVIAALHDLNLASAHCDEVAVLNDGRLVAFGPPDDVLTPDLVREIFAVDARYLPDPAADRAVLAFGHLDDIVTPLPRRSGHRPTG</sequence>
<dbReference type="SMART" id="SM00382">
    <property type="entry name" value="AAA"/>
    <property type="match status" value="1"/>
</dbReference>
<keyword evidence="5" id="KW-1185">Reference proteome</keyword>
<dbReference type="InterPro" id="IPR003439">
    <property type="entry name" value="ABC_transporter-like_ATP-bd"/>
</dbReference>
<dbReference type="CDD" id="cd03214">
    <property type="entry name" value="ABC_Iron-Siderophores_B12_Hemin"/>
    <property type="match status" value="1"/>
</dbReference>
<keyword evidence="2 4" id="KW-0067">ATP-binding</keyword>
<dbReference type="EMBL" id="BAAANH010000003">
    <property type="protein sequence ID" value="GAA1759632.1"/>
    <property type="molecule type" value="Genomic_DNA"/>
</dbReference>
<dbReference type="InterPro" id="IPR027417">
    <property type="entry name" value="P-loop_NTPase"/>
</dbReference>
<evidence type="ECO:0000256" key="1">
    <source>
        <dbReference type="ARBA" id="ARBA00022741"/>
    </source>
</evidence>
<gene>
    <name evidence="4" type="ORF">GCM10009747_18350</name>
</gene>
<dbReference type="SUPFAM" id="SSF52540">
    <property type="entry name" value="P-loop containing nucleoside triphosphate hydrolases"/>
    <property type="match status" value="1"/>
</dbReference>
<dbReference type="PANTHER" id="PTHR42794:SF2">
    <property type="entry name" value="ABC TRANSPORTER ATP-BINDING PROTEIN"/>
    <property type="match status" value="1"/>
</dbReference>